<gene>
    <name evidence="10" type="ORF">M9458_006196</name>
</gene>
<comment type="catalytic activity">
    <reaction evidence="9">
        <text>Ca(2+)(in) = Ca(2+)(out)</text>
        <dbReference type="Rhea" id="RHEA:29671"/>
        <dbReference type="ChEBI" id="CHEBI:29108"/>
    </reaction>
</comment>
<sequence length="50" mass="5575">SATGEAWHEIMLSCLGKKECDQLSGNVEAECGSEFAYLYFVSFIFLCSFL</sequence>
<feature type="non-terminal residue" evidence="10">
    <location>
        <position position="1"/>
    </location>
</feature>
<evidence type="ECO:0000256" key="1">
    <source>
        <dbReference type="ARBA" id="ARBA00004651"/>
    </source>
</evidence>
<comment type="subcellular location">
    <subcellularLocation>
        <location evidence="1">Cell membrane</location>
        <topology evidence="1">Multi-pass membrane protein</topology>
    </subcellularLocation>
</comment>
<evidence type="ECO:0000256" key="4">
    <source>
        <dbReference type="ARBA" id="ARBA00022737"/>
    </source>
</evidence>
<keyword evidence="5" id="KW-0851">Voltage-gated channel</keyword>
<keyword evidence="11" id="KW-1185">Reference proteome</keyword>
<evidence type="ECO:0000313" key="11">
    <source>
        <dbReference type="Proteomes" id="UP001529510"/>
    </source>
</evidence>
<proteinExistence type="predicted"/>
<accession>A0ABD0RID6</accession>
<keyword evidence="3" id="KW-0472">Membrane</keyword>
<keyword evidence="6" id="KW-0406">Ion transport</keyword>
<keyword evidence="8" id="KW-0407">Ion channel</keyword>
<dbReference type="PANTHER" id="PTHR45628">
    <property type="entry name" value="VOLTAGE-DEPENDENT CALCIUM CHANNEL TYPE A SUBUNIT ALPHA-1"/>
    <property type="match status" value="1"/>
</dbReference>
<dbReference type="InterPro" id="IPR050599">
    <property type="entry name" value="VDCC_alpha-1_subunit"/>
</dbReference>
<evidence type="ECO:0000313" key="10">
    <source>
        <dbReference type="EMBL" id="KAL0197656.1"/>
    </source>
</evidence>
<name>A0ABD0RID6_CIRMR</name>
<dbReference type="PANTHER" id="PTHR45628:SF3">
    <property type="entry name" value="VOLTAGE-DEPENDENT P_Q-TYPE CALCIUM CHANNEL SUBUNIT ALPHA-1A"/>
    <property type="match status" value="1"/>
</dbReference>
<comment type="caution">
    <text evidence="10">The sequence shown here is derived from an EMBL/GenBank/DDBJ whole genome shotgun (WGS) entry which is preliminary data.</text>
</comment>
<dbReference type="GO" id="GO:0034220">
    <property type="term" value="P:monoatomic ion transmembrane transport"/>
    <property type="evidence" value="ECO:0007669"/>
    <property type="project" value="UniProtKB-KW"/>
</dbReference>
<evidence type="ECO:0000256" key="9">
    <source>
        <dbReference type="ARBA" id="ARBA00036634"/>
    </source>
</evidence>
<feature type="non-terminal residue" evidence="10">
    <location>
        <position position="50"/>
    </location>
</feature>
<dbReference type="EMBL" id="JAMKFB020000003">
    <property type="protein sequence ID" value="KAL0197656.1"/>
    <property type="molecule type" value="Genomic_DNA"/>
</dbReference>
<keyword evidence="3" id="KW-1003">Cell membrane</keyword>
<evidence type="ECO:0000256" key="5">
    <source>
        <dbReference type="ARBA" id="ARBA00022882"/>
    </source>
</evidence>
<dbReference type="Proteomes" id="UP001529510">
    <property type="component" value="Unassembled WGS sequence"/>
</dbReference>
<reference evidence="10 11" key="1">
    <citation type="submission" date="2024-05" db="EMBL/GenBank/DDBJ databases">
        <title>Genome sequencing and assembly of Indian major carp, Cirrhinus mrigala (Hamilton, 1822).</title>
        <authorList>
            <person name="Mohindra V."/>
            <person name="Chowdhury L.M."/>
            <person name="Lal K."/>
            <person name="Jena J.K."/>
        </authorList>
    </citation>
    <scope>NUCLEOTIDE SEQUENCE [LARGE SCALE GENOMIC DNA]</scope>
    <source>
        <strain evidence="10">CM1030</strain>
        <tissue evidence="10">Blood</tissue>
    </source>
</reference>
<keyword evidence="7" id="KW-1015">Disulfide bond</keyword>
<keyword evidence="2" id="KW-0813">Transport</keyword>
<dbReference type="AlphaFoldDB" id="A0ABD0RID6"/>
<evidence type="ECO:0000256" key="6">
    <source>
        <dbReference type="ARBA" id="ARBA00023065"/>
    </source>
</evidence>
<evidence type="ECO:0000256" key="7">
    <source>
        <dbReference type="ARBA" id="ARBA00023157"/>
    </source>
</evidence>
<protein>
    <submittedName>
        <fullName evidence="10">Uncharacterized protein</fullName>
    </submittedName>
</protein>
<organism evidence="10 11">
    <name type="scientific">Cirrhinus mrigala</name>
    <name type="common">Mrigala</name>
    <dbReference type="NCBI Taxonomy" id="683832"/>
    <lineage>
        <taxon>Eukaryota</taxon>
        <taxon>Metazoa</taxon>
        <taxon>Chordata</taxon>
        <taxon>Craniata</taxon>
        <taxon>Vertebrata</taxon>
        <taxon>Euteleostomi</taxon>
        <taxon>Actinopterygii</taxon>
        <taxon>Neopterygii</taxon>
        <taxon>Teleostei</taxon>
        <taxon>Ostariophysi</taxon>
        <taxon>Cypriniformes</taxon>
        <taxon>Cyprinidae</taxon>
        <taxon>Labeoninae</taxon>
        <taxon>Labeonini</taxon>
        <taxon>Cirrhinus</taxon>
    </lineage>
</organism>
<dbReference type="Gene3D" id="1.10.287.70">
    <property type="match status" value="1"/>
</dbReference>
<dbReference type="GO" id="GO:0005886">
    <property type="term" value="C:plasma membrane"/>
    <property type="evidence" value="ECO:0007669"/>
    <property type="project" value="UniProtKB-SubCell"/>
</dbReference>
<evidence type="ECO:0000256" key="3">
    <source>
        <dbReference type="ARBA" id="ARBA00022475"/>
    </source>
</evidence>
<dbReference type="GO" id="GO:0034702">
    <property type="term" value="C:monoatomic ion channel complex"/>
    <property type="evidence" value="ECO:0007669"/>
    <property type="project" value="UniProtKB-KW"/>
</dbReference>
<evidence type="ECO:0000256" key="8">
    <source>
        <dbReference type="ARBA" id="ARBA00023303"/>
    </source>
</evidence>
<evidence type="ECO:0000256" key="2">
    <source>
        <dbReference type="ARBA" id="ARBA00022448"/>
    </source>
</evidence>
<keyword evidence="4" id="KW-0677">Repeat</keyword>